<evidence type="ECO:0000313" key="2">
    <source>
        <dbReference type="Proteomes" id="UP001241377"/>
    </source>
</evidence>
<reference evidence="1" key="1">
    <citation type="submission" date="2023-04" db="EMBL/GenBank/DDBJ databases">
        <title>Draft Genome sequencing of Naganishia species isolated from polar environments using Oxford Nanopore Technology.</title>
        <authorList>
            <person name="Leo P."/>
            <person name="Venkateswaran K."/>
        </authorList>
    </citation>
    <scope>NUCLEOTIDE SEQUENCE</scope>
    <source>
        <strain evidence="1">MNA-CCFEE 5261</strain>
    </source>
</reference>
<keyword evidence="2" id="KW-1185">Reference proteome</keyword>
<comment type="caution">
    <text evidence="1">The sequence shown here is derived from an EMBL/GenBank/DDBJ whole genome shotgun (WGS) entry which is preliminary data.</text>
</comment>
<sequence>MYTFLISIATTMAQDNSSWPSSSAITSFGSGGSQPQHHKSASKTRVVIPVERVEVVQISDKDSRYSPKVGLNRLPVSFPDSTQTGPSERADTVN</sequence>
<name>A0ACC2V2T2_9TREE</name>
<evidence type="ECO:0000313" key="1">
    <source>
        <dbReference type="EMBL" id="KAJ9093240.1"/>
    </source>
</evidence>
<proteinExistence type="predicted"/>
<gene>
    <name evidence="1" type="ORF">QFC19_008446</name>
</gene>
<accession>A0ACC2V2T2</accession>
<protein>
    <submittedName>
        <fullName evidence="1">Uncharacterized protein</fullName>
    </submittedName>
</protein>
<organism evidence="1 2">
    <name type="scientific">Naganishia cerealis</name>
    <dbReference type="NCBI Taxonomy" id="610337"/>
    <lineage>
        <taxon>Eukaryota</taxon>
        <taxon>Fungi</taxon>
        <taxon>Dikarya</taxon>
        <taxon>Basidiomycota</taxon>
        <taxon>Agaricomycotina</taxon>
        <taxon>Tremellomycetes</taxon>
        <taxon>Filobasidiales</taxon>
        <taxon>Filobasidiaceae</taxon>
        <taxon>Naganishia</taxon>
    </lineage>
</organism>
<dbReference type="EMBL" id="JASBWR010000126">
    <property type="protein sequence ID" value="KAJ9093240.1"/>
    <property type="molecule type" value="Genomic_DNA"/>
</dbReference>
<dbReference type="Proteomes" id="UP001241377">
    <property type="component" value="Unassembled WGS sequence"/>
</dbReference>